<keyword evidence="3" id="KW-1185">Reference proteome</keyword>
<accession>A0AAV2DE95</accession>
<evidence type="ECO:0000256" key="1">
    <source>
        <dbReference type="SAM" id="MobiDB-lite"/>
    </source>
</evidence>
<dbReference type="AlphaFoldDB" id="A0AAV2DE95"/>
<protein>
    <submittedName>
        <fullName evidence="2">Uncharacterized protein</fullName>
    </submittedName>
</protein>
<evidence type="ECO:0000313" key="2">
    <source>
        <dbReference type="EMBL" id="CAL1371865.1"/>
    </source>
</evidence>
<gene>
    <name evidence="2" type="ORF">LTRI10_LOCUS13904</name>
</gene>
<organism evidence="2 3">
    <name type="scientific">Linum trigynum</name>
    <dbReference type="NCBI Taxonomy" id="586398"/>
    <lineage>
        <taxon>Eukaryota</taxon>
        <taxon>Viridiplantae</taxon>
        <taxon>Streptophyta</taxon>
        <taxon>Embryophyta</taxon>
        <taxon>Tracheophyta</taxon>
        <taxon>Spermatophyta</taxon>
        <taxon>Magnoliopsida</taxon>
        <taxon>eudicotyledons</taxon>
        <taxon>Gunneridae</taxon>
        <taxon>Pentapetalae</taxon>
        <taxon>rosids</taxon>
        <taxon>fabids</taxon>
        <taxon>Malpighiales</taxon>
        <taxon>Linaceae</taxon>
        <taxon>Linum</taxon>
    </lineage>
</organism>
<reference evidence="2 3" key="1">
    <citation type="submission" date="2024-04" db="EMBL/GenBank/DDBJ databases">
        <authorList>
            <person name="Fracassetti M."/>
        </authorList>
    </citation>
    <scope>NUCLEOTIDE SEQUENCE [LARGE SCALE GENOMIC DNA]</scope>
</reference>
<sequence>MERTERRNAAGRRKLNPPSGSEESESLLSSPFLELISSGVVVAHVSSRFFFGRPIWLAAKKFVATISLRRVIQLVQGGEREGKSGVVCLRPIAGSELGNALSPQSPAGVWSEVTEMACCESGNEMGWERRAGVWSVVGYGDGKFWIGY</sequence>
<name>A0AAV2DE95_9ROSI</name>
<evidence type="ECO:0000313" key="3">
    <source>
        <dbReference type="Proteomes" id="UP001497516"/>
    </source>
</evidence>
<dbReference type="Proteomes" id="UP001497516">
    <property type="component" value="Chromosome 2"/>
</dbReference>
<proteinExistence type="predicted"/>
<dbReference type="EMBL" id="OZ034815">
    <property type="protein sequence ID" value="CAL1371865.1"/>
    <property type="molecule type" value="Genomic_DNA"/>
</dbReference>
<feature type="region of interest" description="Disordered" evidence="1">
    <location>
        <begin position="1"/>
        <end position="23"/>
    </location>
</feature>